<keyword evidence="5" id="KW-1185">Reference proteome</keyword>
<keyword evidence="2" id="KW-1133">Transmembrane helix</keyword>
<evidence type="ECO:0008006" key="6">
    <source>
        <dbReference type="Google" id="ProtNLM"/>
    </source>
</evidence>
<evidence type="ECO:0000313" key="4">
    <source>
        <dbReference type="EMBL" id="VUC23815.1"/>
    </source>
</evidence>
<proteinExistence type="predicted"/>
<protein>
    <recommendedName>
        <fullName evidence="6">Peptidase A1 domain-containing protein</fullName>
    </recommendedName>
</protein>
<accession>A0ABY6TYI2</accession>
<name>A0ABY6TYI2_BIOOC</name>
<feature type="signal peptide" evidence="3">
    <location>
        <begin position="1"/>
        <end position="23"/>
    </location>
</feature>
<gene>
    <name evidence="4" type="ORF">CLO192961_LOCUS125392</name>
</gene>
<dbReference type="EMBL" id="CABFNS010000711">
    <property type="protein sequence ID" value="VUC23815.1"/>
    <property type="molecule type" value="Genomic_DNA"/>
</dbReference>
<feature type="compositionally biased region" description="Basic and acidic residues" evidence="1">
    <location>
        <begin position="262"/>
        <end position="290"/>
    </location>
</feature>
<organism evidence="4 5">
    <name type="scientific">Bionectria ochroleuca</name>
    <name type="common">Gliocladium roseum</name>
    <dbReference type="NCBI Taxonomy" id="29856"/>
    <lineage>
        <taxon>Eukaryota</taxon>
        <taxon>Fungi</taxon>
        <taxon>Dikarya</taxon>
        <taxon>Ascomycota</taxon>
        <taxon>Pezizomycotina</taxon>
        <taxon>Sordariomycetes</taxon>
        <taxon>Hypocreomycetidae</taxon>
        <taxon>Hypocreales</taxon>
        <taxon>Bionectriaceae</taxon>
        <taxon>Clonostachys</taxon>
    </lineage>
</organism>
<dbReference type="Proteomes" id="UP000766486">
    <property type="component" value="Unassembled WGS sequence"/>
</dbReference>
<keyword evidence="2" id="KW-0472">Membrane</keyword>
<keyword evidence="3" id="KW-0732">Signal</keyword>
<feature type="region of interest" description="Disordered" evidence="1">
    <location>
        <begin position="226"/>
        <end position="290"/>
    </location>
</feature>
<evidence type="ECO:0000256" key="2">
    <source>
        <dbReference type="SAM" id="Phobius"/>
    </source>
</evidence>
<comment type="caution">
    <text evidence="4">The sequence shown here is derived from an EMBL/GenBank/DDBJ whole genome shotgun (WGS) entry which is preliminary data.</text>
</comment>
<feature type="transmembrane region" description="Helical" evidence="2">
    <location>
        <begin position="193"/>
        <end position="216"/>
    </location>
</feature>
<sequence>MYLKRGAVDVLLGLSFYVANVNAASSFKAEILYPQDESLTVYQNDAIIVRYNSEIPDNSLYTWCWDGGKAPTLKARVQDAVAYNGEELVTIDYTSSGSCWFNLKSNENPTDGGYNSGGFKLLHELFLDHILIIGGNLLSIHDYFKLRIELNDQVGKDGGDHARGFPTEHRFVGIDTRDFDLSFYDGLGTAARIGLGVGIAVGVIGIAALAVAFWLLRRRNMVAKRAETDSDSEELQGDMPQHPWRKDVRDTDMYSEELQGDVPKRPWRTDMREMASNEELRRGPQHELPG</sequence>
<feature type="chain" id="PRO_5046565572" description="Peptidase A1 domain-containing protein" evidence="3">
    <location>
        <begin position="24"/>
        <end position="290"/>
    </location>
</feature>
<keyword evidence="2" id="KW-0812">Transmembrane</keyword>
<reference evidence="4 5" key="1">
    <citation type="submission" date="2019-06" db="EMBL/GenBank/DDBJ databases">
        <authorList>
            <person name="Broberg M."/>
        </authorList>
    </citation>
    <scope>NUCLEOTIDE SEQUENCE [LARGE SCALE GENOMIC DNA]</scope>
</reference>
<evidence type="ECO:0000313" key="5">
    <source>
        <dbReference type="Proteomes" id="UP000766486"/>
    </source>
</evidence>
<evidence type="ECO:0000256" key="1">
    <source>
        <dbReference type="SAM" id="MobiDB-lite"/>
    </source>
</evidence>
<evidence type="ECO:0000256" key="3">
    <source>
        <dbReference type="SAM" id="SignalP"/>
    </source>
</evidence>